<sequence length="390" mass="42190">MTSAPDPAPPPGDDSDDRDTFLSHPQFHRTFTVNPTPENGFTTPFTVKYADFGDTSSSNVLLFFGPLMGSRFIQTPKHALALRQHIRIIDVDRPGMGGSDPAPAGERLRIWRVVIPSLLAHLSIPYVSVAAHSGGTIYALDFAVSHPELLFPPVGGDGSGKGGYLALGCPWILPSHTGSALLGFVGMLPKGLISRTDSLARLIATRVGPAIGVSSGLVMKMIPTSLFKSAPAGTEGGEEEVDEDWEFENGIWGRVIDKMYEGGVEGISEDALLFMKKGDAESGWGEWGDYDRLVPRLVEGLRASGRKLRVDVFYAEKDHMIGDAGSKGAVWFDGCWEPEGGEYGDVLEYRKKTIKGADHDSIWSMRWNVAREVLGRVGENGQEAASNLSE</sequence>
<dbReference type="SUPFAM" id="SSF53474">
    <property type="entry name" value="alpha/beta-Hydrolases"/>
    <property type="match status" value="1"/>
</dbReference>
<dbReference type="AlphaFoldDB" id="A0AA39YBM1"/>
<feature type="region of interest" description="Disordered" evidence="1">
    <location>
        <begin position="1"/>
        <end position="21"/>
    </location>
</feature>
<accession>A0AA39YBM1</accession>
<dbReference type="Gene3D" id="3.40.50.1820">
    <property type="entry name" value="alpha/beta hydrolase"/>
    <property type="match status" value="1"/>
</dbReference>
<reference evidence="2" key="1">
    <citation type="submission" date="2023-06" db="EMBL/GenBank/DDBJ databases">
        <title>Genome-scale phylogeny and comparative genomics of the fungal order Sordariales.</title>
        <authorList>
            <consortium name="Lawrence Berkeley National Laboratory"/>
            <person name="Hensen N."/>
            <person name="Bonometti L."/>
            <person name="Westerberg I."/>
            <person name="Brannstrom I.O."/>
            <person name="Guillou S."/>
            <person name="Cros-Aarteil S."/>
            <person name="Calhoun S."/>
            <person name="Haridas S."/>
            <person name="Kuo A."/>
            <person name="Mondo S."/>
            <person name="Pangilinan J."/>
            <person name="Riley R."/>
            <person name="Labutti K."/>
            <person name="Andreopoulos B."/>
            <person name="Lipzen A."/>
            <person name="Chen C."/>
            <person name="Yanf M."/>
            <person name="Daum C."/>
            <person name="Ng V."/>
            <person name="Clum A."/>
            <person name="Steindorff A."/>
            <person name="Ohm R."/>
            <person name="Martin F."/>
            <person name="Silar P."/>
            <person name="Natvig D."/>
            <person name="Lalanne C."/>
            <person name="Gautier V."/>
            <person name="Ament-Velasquez S.L."/>
            <person name="Kruys A."/>
            <person name="Hutchinson M.I."/>
            <person name="Powell A.J."/>
            <person name="Barry K."/>
            <person name="Miller A.N."/>
            <person name="Grigoriev I.V."/>
            <person name="Debuchy R."/>
            <person name="Gladieux P."/>
            <person name="Thoren M.H."/>
            <person name="Johannesson H."/>
        </authorList>
    </citation>
    <scope>NUCLEOTIDE SEQUENCE</scope>
    <source>
        <strain evidence="2">SMH2532-1</strain>
    </source>
</reference>
<comment type="caution">
    <text evidence="2">The sequence shown here is derived from an EMBL/GenBank/DDBJ whole genome shotgun (WGS) entry which is preliminary data.</text>
</comment>
<proteinExistence type="predicted"/>
<protein>
    <recommendedName>
        <fullName evidence="4">AB hydrolase-1 domain-containing protein</fullName>
    </recommendedName>
</protein>
<evidence type="ECO:0008006" key="4">
    <source>
        <dbReference type="Google" id="ProtNLM"/>
    </source>
</evidence>
<dbReference type="InterPro" id="IPR029058">
    <property type="entry name" value="AB_hydrolase_fold"/>
</dbReference>
<dbReference type="EMBL" id="JAULSV010000003">
    <property type="protein sequence ID" value="KAK0648581.1"/>
    <property type="molecule type" value="Genomic_DNA"/>
</dbReference>
<keyword evidence="3" id="KW-1185">Reference proteome</keyword>
<gene>
    <name evidence="2" type="ORF">B0T16DRAFT_456048</name>
</gene>
<evidence type="ECO:0000256" key="1">
    <source>
        <dbReference type="SAM" id="MobiDB-lite"/>
    </source>
</evidence>
<evidence type="ECO:0000313" key="2">
    <source>
        <dbReference type="EMBL" id="KAK0648581.1"/>
    </source>
</evidence>
<dbReference type="Proteomes" id="UP001174936">
    <property type="component" value="Unassembled WGS sequence"/>
</dbReference>
<organism evidence="2 3">
    <name type="scientific">Cercophora newfieldiana</name>
    <dbReference type="NCBI Taxonomy" id="92897"/>
    <lineage>
        <taxon>Eukaryota</taxon>
        <taxon>Fungi</taxon>
        <taxon>Dikarya</taxon>
        <taxon>Ascomycota</taxon>
        <taxon>Pezizomycotina</taxon>
        <taxon>Sordariomycetes</taxon>
        <taxon>Sordariomycetidae</taxon>
        <taxon>Sordariales</taxon>
        <taxon>Lasiosphaeriaceae</taxon>
        <taxon>Cercophora</taxon>
    </lineage>
</organism>
<feature type="compositionally biased region" description="Pro residues" evidence="1">
    <location>
        <begin position="1"/>
        <end position="12"/>
    </location>
</feature>
<evidence type="ECO:0000313" key="3">
    <source>
        <dbReference type="Proteomes" id="UP001174936"/>
    </source>
</evidence>
<name>A0AA39YBM1_9PEZI</name>